<feature type="signal peptide" evidence="1">
    <location>
        <begin position="1"/>
        <end position="31"/>
    </location>
</feature>
<dbReference type="AlphaFoldDB" id="A0A7G9RDB4"/>
<name>A0A7G9RDB4_9ACTN</name>
<protein>
    <recommendedName>
        <fullName evidence="4">Glycine rich protein</fullName>
    </recommendedName>
</protein>
<accession>A0A7G9RDB4</accession>
<evidence type="ECO:0008006" key="4">
    <source>
        <dbReference type="Google" id="ProtNLM"/>
    </source>
</evidence>
<reference evidence="2 3" key="1">
    <citation type="submission" date="2020-08" db="EMBL/GenBank/DDBJ databases">
        <title>Genome sequence of Nocardioides mesophilus KACC 16243T.</title>
        <authorList>
            <person name="Hyun D.-W."/>
            <person name="Bae J.-W."/>
        </authorList>
    </citation>
    <scope>NUCLEOTIDE SEQUENCE [LARGE SCALE GENOMIC DNA]</scope>
    <source>
        <strain evidence="2 3">KACC 16243</strain>
    </source>
</reference>
<dbReference type="EMBL" id="CP060713">
    <property type="protein sequence ID" value="QNN53589.1"/>
    <property type="molecule type" value="Genomic_DNA"/>
</dbReference>
<organism evidence="2 3">
    <name type="scientific">Nocardioides mesophilus</name>
    <dbReference type="NCBI Taxonomy" id="433659"/>
    <lineage>
        <taxon>Bacteria</taxon>
        <taxon>Bacillati</taxon>
        <taxon>Actinomycetota</taxon>
        <taxon>Actinomycetes</taxon>
        <taxon>Propionibacteriales</taxon>
        <taxon>Nocardioidaceae</taxon>
        <taxon>Nocardioides</taxon>
    </lineage>
</organism>
<sequence length="299" mass="27793">MSHKSVVLGMAGAILVASGGLSFVAAGPASAAAPTFSTPCFTSANLQPTGTYTVPASGVTAVRTVLRGQKGETKGLSTGGLGSTLVAEVAVSPGQVLTVGTLRGAPGGQGAGSRVFDGTTFTGEAGGNGGAAQYLSTAGSDGCQHALAVAGGGGGGGNDLATNRPHAVGGNADAGTGATAGGNGGFNYAVDGGGGGGATATGGGSGGAAGHDPGYCSDGNAGSWGGFLSNGKGGDAAGVREANPCYYPGDGGGGAGPATTTAAGAAAPTRTTTPAAAEADPALSTRVCATTRAWDRARR</sequence>
<evidence type="ECO:0000313" key="3">
    <source>
        <dbReference type="Proteomes" id="UP000515947"/>
    </source>
</evidence>
<evidence type="ECO:0000256" key="1">
    <source>
        <dbReference type="SAM" id="SignalP"/>
    </source>
</evidence>
<feature type="chain" id="PRO_5028907884" description="Glycine rich protein" evidence="1">
    <location>
        <begin position="32"/>
        <end position="299"/>
    </location>
</feature>
<keyword evidence="3" id="KW-1185">Reference proteome</keyword>
<dbReference type="Proteomes" id="UP000515947">
    <property type="component" value="Chromosome"/>
</dbReference>
<gene>
    <name evidence="2" type="ORF">H9L09_03955</name>
</gene>
<evidence type="ECO:0000313" key="2">
    <source>
        <dbReference type="EMBL" id="QNN53589.1"/>
    </source>
</evidence>
<proteinExistence type="predicted"/>
<dbReference type="KEGG" id="nmes:H9L09_03955"/>
<keyword evidence="1" id="KW-0732">Signal</keyword>
<dbReference type="RefSeq" id="WP_187579430.1">
    <property type="nucleotide sequence ID" value="NZ_CP060713.1"/>
</dbReference>